<dbReference type="Pfam" id="PF07470">
    <property type="entry name" value="Glyco_hydro_88"/>
    <property type="match status" value="1"/>
</dbReference>
<dbReference type="GO" id="GO:0016787">
    <property type="term" value="F:hydrolase activity"/>
    <property type="evidence" value="ECO:0007669"/>
    <property type="project" value="UniProtKB-KW"/>
</dbReference>
<evidence type="ECO:0000256" key="1">
    <source>
        <dbReference type="ARBA" id="ARBA00022801"/>
    </source>
</evidence>
<dbReference type="GO" id="GO:0005975">
    <property type="term" value="P:carbohydrate metabolic process"/>
    <property type="evidence" value="ECO:0007669"/>
    <property type="project" value="InterPro"/>
</dbReference>
<comment type="caution">
    <text evidence="2">The sequence shown here is derived from an EMBL/GenBank/DDBJ whole genome shotgun (WGS) entry which is preliminary data.</text>
</comment>
<accession>A0A839TL46</accession>
<dbReference type="SUPFAM" id="SSF48208">
    <property type="entry name" value="Six-hairpin glycosidases"/>
    <property type="match status" value="1"/>
</dbReference>
<keyword evidence="1 2" id="KW-0378">Hydrolase</keyword>
<reference evidence="2 3" key="1">
    <citation type="submission" date="2020-08" db="EMBL/GenBank/DDBJ databases">
        <title>Genomic Encyclopedia of Type Strains, Phase III (KMG-III): the genomes of soil and plant-associated and newly described type strains.</title>
        <authorList>
            <person name="Whitman W."/>
        </authorList>
    </citation>
    <scope>NUCLEOTIDE SEQUENCE [LARGE SCALE GENOMIC DNA]</scope>
    <source>
        <strain evidence="2 3">CECT 5831</strain>
    </source>
</reference>
<dbReference type="Gene3D" id="1.50.10.10">
    <property type="match status" value="1"/>
</dbReference>
<dbReference type="InterPro" id="IPR012341">
    <property type="entry name" value="6hp_glycosidase-like_sf"/>
</dbReference>
<dbReference type="PANTHER" id="PTHR33886">
    <property type="entry name" value="UNSATURATED RHAMNOGALACTURONAN HYDROLASE (EUROFUNG)"/>
    <property type="match status" value="1"/>
</dbReference>
<evidence type="ECO:0000313" key="2">
    <source>
        <dbReference type="EMBL" id="MBB3125557.1"/>
    </source>
</evidence>
<evidence type="ECO:0000313" key="3">
    <source>
        <dbReference type="Proteomes" id="UP000517523"/>
    </source>
</evidence>
<proteinExistence type="predicted"/>
<dbReference type="Proteomes" id="UP000517523">
    <property type="component" value="Unassembled WGS sequence"/>
</dbReference>
<dbReference type="InterPro" id="IPR010905">
    <property type="entry name" value="Glyco_hydro_88"/>
</dbReference>
<protein>
    <submittedName>
        <fullName evidence="2">Rhamnogalacturonyl hydrolase YesR</fullName>
    </submittedName>
</protein>
<dbReference type="EMBL" id="JACHXJ010000001">
    <property type="protein sequence ID" value="MBB3125557.1"/>
    <property type="molecule type" value="Genomic_DNA"/>
</dbReference>
<name>A0A839TL46_9BACL</name>
<dbReference type="InterPro" id="IPR008928">
    <property type="entry name" value="6-hairpin_glycosidase_sf"/>
</dbReference>
<gene>
    <name evidence="2" type="ORF">FHS19_000211</name>
</gene>
<dbReference type="AlphaFoldDB" id="A0A839TL46"/>
<dbReference type="InterPro" id="IPR052043">
    <property type="entry name" value="PolySaccharide_Degr_Enz"/>
</dbReference>
<sequence>MGAAYTMARAARTLPEGYLYPQMMHIWGSLRDQLAAIKKLQKDGGLWGTVLDHPDAYGEVSASAGIAAAMVTQNKPLHAKYVQRALDGILANIADNGRVMNVSGGTAVMNDIEGYLGVGRKWAQGWGQGLALALLTAVYEKAAGDPKKEAALQPNSKEEEHV</sequence>
<organism evidence="2 3">
    <name type="scientific">Paenibacillus rhizosphaerae</name>
    <dbReference type="NCBI Taxonomy" id="297318"/>
    <lineage>
        <taxon>Bacteria</taxon>
        <taxon>Bacillati</taxon>
        <taxon>Bacillota</taxon>
        <taxon>Bacilli</taxon>
        <taxon>Bacillales</taxon>
        <taxon>Paenibacillaceae</taxon>
        <taxon>Paenibacillus</taxon>
    </lineage>
</organism>
<dbReference type="PANTHER" id="PTHR33886:SF8">
    <property type="entry name" value="UNSATURATED RHAMNOGALACTURONAN HYDROLASE (EUROFUNG)"/>
    <property type="match status" value="1"/>
</dbReference>